<name>A0ACC2TD38_9FUNG</name>
<reference evidence="1" key="1">
    <citation type="submission" date="2022-04" db="EMBL/GenBank/DDBJ databases">
        <title>Genome of the entomopathogenic fungus Entomophthora muscae.</title>
        <authorList>
            <person name="Elya C."/>
            <person name="Lovett B.R."/>
            <person name="Lee E."/>
            <person name="Macias A.M."/>
            <person name="Hajek A.E."/>
            <person name="De Bivort B.L."/>
            <person name="Kasson M.T."/>
            <person name="De Fine Licht H.H."/>
            <person name="Stajich J.E."/>
        </authorList>
    </citation>
    <scope>NUCLEOTIDE SEQUENCE</scope>
    <source>
        <strain evidence="1">Berkeley</strain>
    </source>
</reference>
<comment type="caution">
    <text evidence="1">The sequence shown here is derived from an EMBL/GenBank/DDBJ whole genome shotgun (WGS) entry which is preliminary data.</text>
</comment>
<gene>
    <name evidence="1" type="ORF">DSO57_1027034</name>
</gene>
<dbReference type="Proteomes" id="UP001165960">
    <property type="component" value="Unassembled WGS sequence"/>
</dbReference>
<keyword evidence="2" id="KW-1185">Reference proteome</keyword>
<dbReference type="EMBL" id="QTSX02003002">
    <property type="protein sequence ID" value="KAJ9072494.1"/>
    <property type="molecule type" value="Genomic_DNA"/>
</dbReference>
<organism evidence="1 2">
    <name type="scientific">Entomophthora muscae</name>
    <dbReference type="NCBI Taxonomy" id="34485"/>
    <lineage>
        <taxon>Eukaryota</taxon>
        <taxon>Fungi</taxon>
        <taxon>Fungi incertae sedis</taxon>
        <taxon>Zoopagomycota</taxon>
        <taxon>Entomophthoromycotina</taxon>
        <taxon>Entomophthoromycetes</taxon>
        <taxon>Entomophthorales</taxon>
        <taxon>Entomophthoraceae</taxon>
        <taxon>Entomophthora</taxon>
    </lineage>
</organism>
<accession>A0ACC2TD38</accession>
<sequence>MDPRDGIPRVEGLLRDLETLVIEGKLSELALSHFWFCLLSSCTRETQPGSADIFEVLASSLCSLLLESYRSNGPNRYETQAALIYAVSEYLPQISSRGGLSLEIIDALFKVSPTQALCVIYQLNANFRAHLPSIELIPWGLVLQRLVAICQNSVQQPGDPPAEYRLISPLLYSVSKTAFLEFLRRAVKFLSVTQTSRALPLKRDNVGYLLIHLTDQEASSLLNPTDDQPSELLLEVVSFLQEGISPTSSQQFSAMELEWLVYWESIEVDKFPSLHESQEPALKEDGQVRNPFPIFGTSGSLARPSNESFAKLLGIFIGRHLKMNSFGVDGEGCATIEGVSSVILTVVNRLAATSEPLDVTATDWVLTVFRTLSQLDGCQSKVSHSLTMAFKKALLDQNPKRVVFTFFLAWVHHSGSAPEEFPGVQYGTWLKQALQTVSTRFSSNPKLLDILALAFGALVSETPLYLIAEHVKLVMYTPTITQQQFAQFRKEALASIKKMLQESEESVTLEELLAKGGSADGLTPLAAVVLFQKSGGQSLPPRLVSESMFHPTWFQSQFIPELLHSTDPKIMELSQARNDLVNMLYSAGKIPKGVYRKFHAISSSDPPAKRQKKVAFDEDSFMASLVDLEGELEDIHESLSNSHRGVEFTGRLVQQQMSIESKFLAMVSKLDYLTRGSQSGTRLLKITDVELDNTSHFLTSKTSFKNMCSGLPGTVPGSDPGSDGSNSACSGAKAAHVFLSFFVSLAYIISNDFQSSRLVFERIALLAMNHPIMGLALYTCAMSWIYQMAATPHLVLDARWQGKIDFDLCEAFGKILAELDWLTYEPNYSSRFLFRNSPKRTSPMGDGSVCPLFILSNPGKSAMSWPSVLIHEILCWRLHIVKASPHVFKVLDSFASHRQQQTPPGKFTPASVKSSSTLVEYLRSFPSLSSNKEAPQSNPPYIPFPVWVHLERELPPSKSPTNAPIDDAEFLFSYFKDRYLSTSGVDSTNEDEVLSALSEKISETKQLLQANTIYSPQGLVCDTRNHAALYDDASPRSTHMSVPFFCAANETPIPQPKGLAALLDCLDI</sequence>
<evidence type="ECO:0000313" key="2">
    <source>
        <dbReference type="Proteomes" id="UP001165960"/>
    </source>
</evidence>
<protein>
    <submittedName>
        <fullName evidence="1">Uncharacterized protein</fullName>
    </submittedName>
</protein>
<proteinExistence type="predicted"/>
<evidence type="ECO:0000313" key="1">
    <source>
        <dbReference type="EMBL" id="KAJ9072494.1"/>
    </source>
</evidence>